<accession>A0A0A8ZMP6</accession>
<sequence length="31" mass="3657">MPKGLLQNTKQKYKAFIRNLLSNRENMYSGI</sequence>
<dbReference type="EMBL" id="GBRH01258912">
    <property type="protein sequence ID" value="JAD38983.1"/>
    <property type="molecule type" value="Transcribed_RNA"/>
</dbReference>
<dbReference type="AlphaFoldDB" id="A0A0A8ZMP6"/>
<proteinExistence type="predicted"/>
<reference evidence="1" key="1">
    <citation type="submission" date="2014-09" db="EMBL/GenBank/DDBJ databases">
        <authorList>
            <person name="Magalhaes I.L.F."/>
            <person name="Oliveira U."/>
            <person name="Santos F.R."/>
            <person name="Vidigal T.H.D.A."/>
            <person name="Brescovit A.D."/>
            <person name="Santos A.J."/>
        </authorList>
    </citation>
    <scope>NUCLEOTIDE SEQUENCE</scope>
    <source>
        <tissue evidence="1">Shoot tissue taken approximately 20 cm above the soil surface</tissue>
    </source>
</reference>
<protein>
    <submittedName>
        <fullName evidence="1">Uncharacterized protein</fullName>
    </submittedName>
</protein>
<evidence type="ECO:0000313" key="1">
    <source>
        <dbReference type="EMBL" id="JAD38983.1"/>
    </source>
</evidence>
<name>A0A0A8ZMP6_ARUDO</name>
<organism evidence="1">
    <name type="scientific">Arundo donax</name>
    <name type="common">Giant reed</name>
    <name type="synonym">Donax arundinaceus</name>
    <dbReference type="NCBI Taxonomy" id="35708"/>
    <lineage>
        <taxon>Eukaryota</taxon>
        <taxon>Viridiplantae</taxon>
        <taxon>Streptophyta</taxon>
        <taxon>Embryophyta</taxon>
        <taxon>Tracheophyta</taxon>
        <taxon>Spermatophyta</taxon>
        <taxon>Magnoliopsida</taxon>
        <taxon>Liliopsida</taxon>
        <taxon>Poales</taxon>
        <taxon>Poaceae</taxon>
        <taxon>PACMAD clade</taxon>
        <taxon>Arundinoideae</taxon>
        <taxon>Arundineae</taxon>
        <taxon>Arundo</taxon>
    </lineage>
</organism>
<reference evidence="1" key="2">
    <citation type="journal article" date="2015" name="Data Brief">
        <title>Shoot transcriptome of the giant reed, Arundo donax.</title>
        <authorList>
            <person name="Barrero R.A."/>
            <person name="Guerrero F.D."/>
            <person name="Moolhuijzen P."/>
            <person name="Goolsby J.A."/>
            <person name="Tidwell J."/>
            <person name="Bellgard S.E."/>
            <person name="Bellgard M.I."/>
        </authorList>
    </citation>
    <scope>NUCLEOTIDE SEQUENCE</scope>
    <source>
        <tissue evidence="1">Shoot tissue taken approximately 20 cm above the soil surface</tissue>
    </source>
</reference>